<comment type="caution">
    <text evidence="2">The sequence shown here is derived from an EMBL/GenBank/DDBJ whole genome shotgun (WGS) entry which is preliminary data.</text>
</comment>
<name>A0AAE1Q7H6_9EUCA</name>
<dbReference type="Proteomes" id="UP001292094">
    <property type="component" value="Unassembled WGS sequence"/>
</dbReference>
<organism evidence="2 3">
    <name type="scientific">Petrolisthes manimaculis</name>
    <dbReference type="NCBI Taxonomy" id="1843537"/>
    <lineage>
        <taxon>Eukaryota</taxon>
        <taxon>Metazoa</taxon>
        <taxon>Ecdysozoa</taxon>
        <taxon>Arthropoda</taxon>
        <taxon>Crustacea</taxon>
        <taxon>Multicrustacea</taxon>
        <taxon>Malacostraca</taxon>
        <taxon>Eumalacostraca</taxon>
        <taxon>Eucarida</taxon>
        <taxon>Decapoda</taxon>
        <taxon>Pleocyemata</taxon>
        <taxon>Anomura</taxon>
        <taxon>Galatheoidea</taxon>
        <taxon>Porcellanidae</taxon>
        <taxon>Petrolisthes</taxon>
    </lineage>
</organism>
<evidence type="ECO:0000313" key="2">
    <source>
        <dbReference type="EMBL" id="KAK4320227.1"/>
    </source>
</evidence>
<dbReference type="AlphaFoldDB" id="A0AAE1Q7H6"/>
<dbReference type="EMBL" id="JAWZYT010000682">
    <property type="protein sequence ID" value="KAK4320227.1"/>
    <property type="molecule type" value="Genomic_DNA"/>
</dbReference>
<accession>A0AAE1Q7H6</accession>
<keyword evidence="3" id="KW-1185">Reference proteome</keyword>
<feature type="region of interest" description="Disordered" evidence="1">
    <location>
        <begin position="1"/>
        <end position="20"/>
    </location>
</feature>
<evidence type="ECO:0000313" key="3">
    <source>
        <dbReference type="Proteomes" id="UP001292094"/>
    </source>
</evidence>
<sequence>MVGKTRNGKEKLEAEGLGDVMTGEGDEIEVVYGLNTRGEELETQLTSAREAEENVRTSTKDLQQRLNHYKTKYIRHFTLKHIGPSVSFSLTQGNEDASGWELAEEKKQLDKKEQEVERKRIKECDRIYRTDEGTKDAYEYSVG</sequence>
<reference evidence="2" key="1">
    <citation type="submission" date="2023-11" db="EMBL/GenBank/DDBJ databases">
        <title>Genome assemblies of two species of porcelain crab, Petrolisthes cinctipes and Petrolisthes manimaculis (Anomura: Porcellanidae).</title>
        <authorList>
            <person name="Angst P."/>
        </authorList>
    </citation>
    <scope>NUCLEOTIDE SEQUENCE</scope>
    <source>
        <strain evidence="2">PB745_02</strain>
        <tissue evidence="2">Gill</tissue>
    </source>
</reference>
<gene>
    <name evidence="2" type="ORF">Pmani_008878</name>
</gene>
<feature type="non-terminal residue" evidence="2">
    <location>
        <position position="1"/>
    </location>
</feature>
<protein>
    <submittedName>
        <fullName evidence="2">Uncharacterized protein</fullName>
    </submittedName>
</protein>
<evidence type="ECO:0000256" key="1">
    <source>
        <dbReference type="SAM" id="MobiDB-lite"/>
    </source>
</evidence>
<proteinExistence type="predicted"/>